<evidence type="ECO:0000313" key="7">
    <source>
        <dbReference type="EMBL" id="SFU63846.1"/>
    </source>
</evidence>
<keyword evidence="4 5" id="KW-0472">Membrane</keyword>
<dbReference type="InterPro" id="IPR025423">
    <property type="entry name" value="TMEM205-like"/>
</dbReference>
<evidence type="ECO:0000313" key="8">
    <source>
        <dbReference type="Proteomes" id="UP000183656"/>
    </source>
</evidence>
<evidence type="ECO:0000256" key="2">
    <source>
        <dbReference type="ARBA" id="ARBA00022692"/>
    </source>
</evidence>
<keyword evidence="8" id="KW-1185">Reference proteome</keyword>
<feature type="transmembrane region" description="Helical" evidence="5">
    <location>
        <begin position="109"/>
        <end position="130"/>
    </location>
</feature>
<dbReference type="STRING" id="343013.SAMN04489707_101249"/>
<evidence type="ECO:0000256" key="4">
    <source>
        <dbReference type="ARBA" id="ARBA00023136"/>
    </source>
</evidence>
<keyword evidence="2 5" id="KW-0812">Transmembrane</keyword>
<evidence type="ECO:0000256" key="5">
    <source>
        <dbReference type="SAM" id="Phobius"/>
    </source>
</evidence>
<protein>
    <recommendedName>
        <fullName evidence="6">TMEM205-like domain-containing protein</fullName>
    </recommendedName>
</protein>
<reference evidence="7 8" key="1">
    <citation type="submission" date="2016-10" db="EMBL/GenBank/DDBJ databases">
        <authorList>
            <person name="de Groot N.N."/>
        </authorList>
    </citation>
    <scope>NUCLEOTIDE SEQUENCE [LARGE SCALE GENOMIC DNA]</scope>
    <source>
        <strain evidence="7 8">R-24608</strain>
    </source>
</reference>
<dbReference type="OrthoDB" id="5797290at2"/>
<evidence type="ECO:0000256" key="1">
    <source>
        <dbReference type="ARBA" id="ARBA00004370"/>
    </source>
</evidence>
<feature type="domain" description="TMEM205-like" evidence="6">
    <location>
        <begin position="9"/>
        <end position="103"/>
    </location>
</feature>
<keyword evidence="3 5" id="KW-1133">Transmembrane helix</keyword>
<dbReference type="Proteomes" id="UP000183656">
    <property type="component" value="Unassembled WGS sequence"/>
</dbReference>
<feature type="transmembrane region" description="Helical" evidence="5">
    <location>
        <begin position="42"/>
        <end position="63"/>
    </location>
</feature>
<name>A0A1I7HTM6_9BURK</name>
<feature type="transmembrane region" description="Helical" evidence="5">
    <location>
        <begin position="75"/>
        <end position="97"/>
    </location>
</feature>
<dbReference type="RefSeq" id="WP_054255334.1">
    <property type="nucleotide sequence ID" value="NZ_CYIG01000006.1"/>
</dbReference>
<organism evidence="7 8">
    <name type="scientific">Paenacidovorax caeni</name>
    <dbReference type="NCBI Taxonomy" id="343013"/>
    <lineage>
        <taxon>Bacteria</taxon>
        <taxon>Pseudomonadati</taxon>
        <taxon>Pseudomonadota</taxon>
        <taxon>Betaproteobacteria</taxon>
        <taxon>Burkholderiales</taxon>
        <taxon>Comamonadaceae</taxon>
        <taxon>Paenacidovorax</taxon>
    </lineage>
</organism>
<evidence type="ECO:0000259" key="6">
    <source>
        <dbReference type="Pfam" id="PF13664"/>
    </source>
</evidence>
<dbReference type="AlphaFoldDB" id="A0A1I7HTM6"/>
<proteinExistence type="predicted"/>
<accession>A0A1I7HTM6</accession>
<dbReference type="Pfam" id="PF13664">
    <property type="entry name" value="DUF4149"/>
    <property type="match status" value="1"/>
</dbReference>
<comment type="subcellular location">
    <subcellularLocation>
        <location evidence="1">Membrane</location>
    </subcellularLocation>
</comment>
<dbReference type="EMBL" id="FPBX01000012">
    <property type="protein sequence ID" value="SFU63846.1"/>
    <property type="molecule type" value="Genomic_DNA"/>
</dbReference>
<sequence>MAQRLPQFAAALWWGSLSAIGFMAVPLLFVHLPTPAMAGNMAAQLFAAQTWVSVVCCLALLVLSRKKGVETLEEWAREAIGFVVAGLLFALLVQYGVAPRIVARESLKLWHSLGSVLYVLQWACAAVVLWRLTPRR</sequence>
<evidence type="ECO:0000256" key="3">
    <source>
        <dbReference type="ARBA" id="ARBA00022989"/>
    </source>
</evidence>
<gene>
    <name evidence="7" type="ORF">SAMN04489707_101249</name>
</gene>
<feature type="transmembrane region" description="Helical" evidence="5">
    <location>
        <begin position="12"/>
        <end position="30"/>
    </location>
</feature>
<dbReference type="GO" id="GO:0016020">
    <property type="term" value="C:membrane"/>
    <property type="evidence" value="ECO:0007669"/>
    <property type="project" value="UniProtKB-SubCell"/>
</dbReference>